<comment type="caution">
    <text evidence="2">The sequence shown here is derived from an EMBL/GenBank/DDBJ whole genome shotgun (WGS) entry which is preliminary data.</text>
</comment>
<protein>
    <recommendedName>
        <fullName evidence="1">Endonuclease/exonuclease/phosphatase domain-containing protein</fullName>
    </recommendedName>
</protein>
<evidence type="ECO:0000313" key="3">
    <source>
        <dbReference type="Proteomes" id="UP000094936"/>
    </source>
</evidence>
<evidence type="ECO:0000259" key="1">
    <source>
        <dbReference type="Pfam" id="PF03372"/>
    </source>
</evidence>
<proteinExistence type="predicted"/>
<dbReference type="AlphaFoldDB" id="A0A1C3E7Y1"/>
<feature type="domain" description="Endonuclease/exonuclease/phosphatase" evidence="1">
    <location>
        <begin position="7"/>
        <end position="223"/>
    </location>
</feature>
<dbReference type="InterPro" id="IPR036691">
    <property type="entry name" value="Endo/exonu/phosph_ase_sf"/>
</dbReference>
<dbReference type="Pfam" id="PF03372">
    <property type="entry name" value="Exo_endo_phos"/>
    <property type="match status" value="1"/>
</dbReference>
<dbReference type="Proteomes" id="UP000094936">
    <property type="component" value="Unassembled WGS sequence"/>
</dbReference>
<gene>
    <name evidence="2" type="ORF">A8L45_22345</name>
</gene>
<dbReference type="InterPro" id="IPR005135">
    <property type="entry name" value="Endo/exonuclease/phosphatase"/>
</dbReference>
<organism evidence="2 3">
    <name type="scientific">Veronia pacifica</name>
    <dbReference type="NCBI Taxonomy" id="1080227"/>
    <lineage>
        <taxon>Bacteria</taxon>
        <taxon>Pseudomonadati</taxon>
        <taxon>Pseudomonadota</taxon>
        <taxon>Gammaproteobacteria</taxon>
        <taxon>Vibrionales</taxon>
        <taxon>Vibrionaceae</taxon>
        <taxon>Veronia</taxon>
    </lineage>
</organism>
<dbReference type="STRING" id="1080227.A8L45_22345"/>
<reference evidence="2 3" key="1">
    <citation type="submission" date="2016-05" db="EMBL/GenBank/DDBJ databases">
        <title>Genomic Taxonomy of the Vibrionaceae.</title>
        <authorList>
            <person name="Gomez-Gil B."/>
            <person name="Enciso-Ibarra J."/>
        </authorList>
    </citation>
    <scope>NUCLEOTIDE SEQUENCE [LARGE SCALE GENOMIC DNA]</scope>
    <source>
        <strain evidence="2 3">CAIM 1920</strain>
    </source>
</reference>
<name>A0A1C3E7Y1_9GAMM</name>
<keyword evidence="3" id="KW-1185">Reference proteome</keyword>
<dbReference type="EMBL" id="LYBM01000071">
    <property type="protein sequence ID" value="ODA29355.1"/>
    <property type="molecule type" value="Genomic_DNA"/>
</dbReference>
<sequence>MEQSKRTEGDYAALRQIFNQQNPDLLAFQEVDSIQAITRIVPLTDYNIFLSERALSSTSLSSQQYTGWAVRKGIKVVEHPDLSALALPGIFSYGTLRYGAYIEIRPKGREPIHLLSVHLKSGCFSQLSRKMPSCKKLSQQTDILADWIAAKNNQGQHYVVAGDFNHFLNRYNNQLMTRLTENEQPFLLTEGLVSQCKVKRYNTKIQRWERMVYTNLIDHIISNRKNADNSHFSATQYHYPYHLTSNSHLSDHCPVIVKI</sequence>
<evidence type="ECO:0000313" key="2">
    <source>
        <dbReference type="EMBL" id="ODA29355.1"/>
    </source>
</evidence>
<accession>A0A1C3E7Y1</accession>
<dbReference type="Gene3D" id="3.60.10.10">
    <property type="entry name" value="Endonuclease/exonuclease/phosphatase"/>
    <property type="match status" value="1"/>
</dbReference>
<dbReference type="SUPFAM" id="SSF56219">
    <property type="entry name" value="DNase I-like"/>
    <property type="match status" value="1"/>
</dbReference>
<dbReference type="GO" id="GO:0003824">
    <property type="term" value="F:catalytic activity"/>
    <property type="evidence" value="ECO:0007669"/>
    <property type="project" value="InterPro"/>
</dbReference>